<dbReference type="InterPro" id="IPR027417">
    <property type="entry name" value="P-loop_NTPase"/>
</dbReference>
<dbReference type="InterPro" id="IPR032675">
    <property type="entry name" value="LRR_dom_sf"/>
</dbReference>
<dbReference type="InterPro" id="IPR052394">
    <property type="entry name" value="LRR-containing"/>
</dbReference>
<dbReference type="Pfam" id="PF20706">
    <property type="entry name" value="GT4-conflict"/>
    <property type="match status" value="1"/>
</dbReference>
<dbReference type="Gene3D" id="3.80.10.10">
    <property type="entry name" value="Ribonuclease Inhibitor"/>
    <property type="match status" value="6"/>
</dbReference>
<dbReference type="SMART" id="SM00368">
    <property type="entry name" value="LRR_RI"/>
    <property type="match status" value="20"/>
</dbReference>
<dbReference type="CDD" id="cd03801">
    <property type="entry name" value="GT4_PimA-like"/>
    <property type="match status" value="1"/>
</dbReference>
<evidence type="ECO:0000259" key="3">
    <source>
        <dbReference type="PROSITE" id="PS50837"/>
    </source>
</evidence>
<dbReference type="InterPro" id="IPR001611">
    <property type="entry name" value="Leu-rich_rpt"/>
</dbReference>
<gene>
    <name evidence="4" type="ORF">PMEA_00029242</name>
</gene>
<comment type="caution">
    <text evidence="4">The sequence shown here is derived from an EMBL/GenBank/DDBJ whole genome shotgun (WGS) entry which is preliminary data.</text>
</comment>
<keyword evidence="5" id="KW-1185">Reference proteome</keyword>
<dbReference type="EMBL" id="CALNXJ010000006">
    <property type="protein sequence ID" value="CAH3040989.1"/>
    <property type="molecule type" value="Genomic_DNA"/>
</dbReference>
<dbReference type="Pfam" id="PF13516">
    <property type="entry name" value="LRR_6"/>
    <property type="match status" value="18"/>
</dbReference>
<dbReference type="InterPro" id="IPR007111">
    <property type="entry name" value="NACHT_NTPase"/>
</dbReference>
<name>A0AAU9W2Y0_9CNID</name>
<reference evidence="4 5" key="1">
    <citation type="submission" date="2022-05" db="EMBL/GenBank/DDBJ databases">
        <authorList>
            <consortium name="Genoscope - CEA"/>
            <person name="William W."/>
        </authorList>
    </citation>
    <scope>NUCLEOTIDE SEQUENCE [LARGE SCALE GENOMIC DNA]</scope>
</reference>
<evidence type="ECO:0000313" key="5">
    <source>
        <dbReference type="Proteomes" id="UP001159428"/>
    </source>
</evidence>
<dbReference type="Pfam" id="PF05729">
    <property type="entry name" value="NACHT"/>
    <property type="match status" value="1"/>
</dbReference>
<dbReference type="PROSITE" id="PS51450">
    <property type="entry name" value="LRR"/>
    <property type="match status" value="2"/>
</dbReference>
<dbReference type="Gene3D" id="3.40.50.300">
    <property type="entry name" value="P-loop containing nucleotide triphosphate hydrolases"/>
    <property type="match status" value="1"/>
</dbReference>
<dbReference type="PROSITE" id="PS50837">
    <property type="entry name" value="NACHT"/>
    <property type="match status" value="1"/>
</dbReference>
<dbReference type="Gene3D" id="3.40.50.2000">
    <property type="entry name" value="Glycogen Phosphorylase B"/>
    <property type="match status" value="1"/>
</dbReference>
<keyword evidence="1" id="KW-0547">Nucleotide-binding</keyword>
<dbReference type="Gene3D" id="3.90.70.80">
    <property type="match status" value="1"/>
</dbReference>
<dbReference type="SUPFAM" id="SSF52540">
    <property type="entry name" value="P-loop containing nucleoside triphosphate hydrolases"/>
    <property type="match status" value="1"/>
</dbReference>
<dbReference type="CDD" id="cd22758">
    <property type="entry name" value="OTU_232R-like"/>
    <property type="match status" value="1"/>
</dbReference>
<protein>
    <recommendedName>
        <fullName evidence="3">NACHT domain-containing protein</fullName>
    </recommendedName>
</protein>
<evidence type="ECO:0000313" key="4">
    <source>
        <dbReference type="EMBL" id="CAH3040989.1"/>
    </source>
</evidence>
<feature type="domain" description="NACHT" evidence="3">
    <location>
        <begin position="522"/>
        <end position="643"/>
    </location>
</feature>
<evidence type="ECO:0000256" key="1">
    <source>
        <dbReference type="ARBA" id="ARBA00022741"/>
    </source>
</evidence>
<accession>A0AAU9W2Y0</accession>
<sequence length="1604" mass="177080">MSLSKHKSQDNDQLFLAADKISVTILASEWGSSKGGLSTLNRELAIQLAKFPEVQISFFVPQCNEEDKRAALSHNIEIVEATRRPGYDELEWLSFPPAQLQIDVVVGHGVKLGHQAQVIRESHKCKWIQVVHTDPEELGMFKTYQNPISTGEKKRQAEVELCEMADLIVGVGPKLCEAFCRYLHWCKKDKSILDITPGVFDEFENIEPLDEDMKRCDILVFGRGDAEDFKLKGFDIAAKAVAKVEDARLIFVGAPEGKHEEIAKRFHECDVPADRLTVRSFVKNRESLKHLFCEVDLALMPSRTEGFGLTGLEALSAGLPVLVSKNSGFGEALNEVPFGAACVIDSEDSKVWAEEIKKVRKKKRQMQLQEADALRTSYGKKYSWAKQIQSFVTEMINIKDGTWGDHMILHAAANRYKTRIRVISSLSCDIMITPSHPDVVKTNTLVVGHIHEKHYVSLRLKQDVPQPCKSVPWCMDFSFSLNEIFTRLRIVGKDKTRGETKDEITNMTAIFKSHEECEEPPRTVLIEGDPGMGKTTYCQKLAYDWATSREHWDKSFPMIALLLLLRYHDINSNLWQAIDEQLLPDDIDEESKQNLFKFIRENQSRVLFVLDGLDEADHGKIDMFINLAQSKELHKCLFVFTSRHESGMKMRCYCDNLWEIVGFTQEDAEHFIYKHFREMEHLANRLLKEIWLRADLRQLTSNPLNTALLCILCEDFQNDFPESRTQLYIEIVKCVLRRYEEKEGFSSNNEDIIEVYEEELRSLGRIALQSLLKGELYIEESKVNGMNFKTVKRFGFLSIQPGGSKRKPCFHYGFLHKSFQEFFAGFHLALTNLREEDEAEITIIDKRFLGELQQVFLHMCGLTAMHSEENAKRLLRKITAHVNMLSAKVNEVRWNIELAFCLIEECGKCKKSLQSQLLFEFGAHLQLKACTLEMIPRLDFFLESLSSNTFLTDLDLRPIFWALLLGCDTIDDKRIALLSKTLLVNTALTHLNLSNNNIGDSGAASLFQVLSVNTTLTHLNLSNNNIGDSGSPSLFQVLSVNTTLTHLNLSNNNIGYSGPASLLQVLSVNNTLTHLNLSNNGIGDSAAASLSGALSDNVTLTHLNLSSNEICAFGAASLSQALSVNTTLTHLNLKWNVVGASGAASLSEALSVNTTLTHLNLVWNVVGASGAASLSEALSVNTRLTHLNLVWNLIGDSGAASLSQALSVNTTLTHLKLGNNEIGTSGAASLFQALSVNTTLTHLNLERNLVGPSVAPSLEEALSVNATLTHVNFKWNASFTASISQVLFSRTISTYSNLERNSVSASVATSLYQVLSVNTTLTHLNLPCNLVDASVAASLSQALSVNTTLTYLNLGYNKIGESGAASLSQALSVNNTLTYLNLSGNNIGDFGTASLSRALSVNAKLTDLNLDYNQIGVSGAASLSRALSANTSLAHLNLNCNQIRDSGAIFLSQALSVNTSLTYLNLGFNNIFDSGAASLSKALSVNTTLTYLYLKWNLVGDSGATSLSQALSVNSSLTDLNLCGNEIRDSGAASLSQGLSVNVKLTDLNLGCNQIGNSGAASLSQALSVNTTLTLLNLDGNKIGKSGVTSLSLRLFQPIFHWLI</sequence>
<dbReference type="GO" id="GO:0005524">
    <property type="term" value="F:ATP binding"/>
    <property type="evidence" value="ECO:0007669"/>
    <property type="project" value="UniProtKB-KW"/>
</dbReference>
<organism evidence="4 5">
    <name type="scientific">Pocillopora meandrina</name>
    <dbReference type="NCBI Taxonomy" id="46732"/>
    <lineage>
        <taxon>Eukaryota</taxon>
        <taxon>Metazoa</taxon>
        <taxon>Cnidaria</taxon>
        <taxon>Anthozoa</taxon>
        <taxon>Hexacorallia</taxon>
        <taxon>Scleractinia</taxon>
        <taxon>Astrocoeniina</taxon>
        <taxon>Pocilloporidae</taxon>
        <taxon>Pocillopora</taxon>
    </lineage>
</organism>
<evidence type="ECO:0000256" key="2">
    <source>
        <dbReference type="ARBA" id="ARBA00022840"/>
    </source>
</evidence>
<keyword evidence="2" id="KW-0067">ATP-binding</keyword>
<dbReference type="SUPFAM" id="SSF53756">
    <property type="entry name" value="UDP-Glycosyltransferase/glycogen phosphorylase"/>
    <property type="match status" value="1"/>
</dbReference>
<dbReference type="Proteomes" id="UP001159428">
    <property type="component" value="Unassembled WGS sequence"/>
</dbReference>
<dbReference type="SUPFAM" id="SSF52047">
    <property type="entry name" value="RNI-like"/>
    <property type="match status" value="2"/>
</dbReference>
<dbReference type="PANTHER" id="PTHR24114">
    <property type="entry name" value="LEUCINE RICH REPEAT FAMILY PROTEIN"/>
    <property type="match status" value="1"/>
</dbReference>
<dbReference type="PANTHER" id="PTHR24114:SF2">
    <property type="entry name" value="F-BOX DOMAIN-CONTAINING PROTEIN-RELATED"/>
    <property type="match status" value="1"/>
</dbReference>
<proteinExistence type="predicted"/>